<feature type="compositionally biased region" description="Acidic residues" evidence="1">
    <location>
        <begin position="122"/>
        <end position="132"/>
    </location>
</feature>
<evidence type="ECO:0000256" key="1">
    <source>
        <dbReference type="SAM" id="MobiDB-lite"/>
    </source>
</evidence>
<proteinExistence type="predicted"/>
<sequence>MNKSLFDSGTMKSLTLKKDAIPTINTSSDTPVGSSHSTVGPSVTVTAEQQAQPLITTRTVATQLSLGTLREHYRSKGTQATVSTFSRGTVTEQPRLQLSSTPVKPSTSGYGERPQKRPRLDIEEEEQEESDENTSFSVPLPHDSSYEPGASITDMSDLTMPNTLFLRAVSRTIENCPICKKHCQLQQRRCGTFVAYTQYCPHCSYSRKWQSQPIQGSTPVGNVQLSAAVYFSGASFVQLGKICKAMNLKVHQYVTFRRHARNFLEPAIYHKWKMDQSKVLEEVKTKGKIAVGGDMRADSPGHSAKFGSYTIMELESNKILDIQLVQSNEVGGSAYMEKEGLKRSLTLLESKSVQIDYIVTDRHTQVQSFYVTEEQHNIMMTIQEVRCIVQNKECEIVKKWLPGIKNHMYWAAASSKTGPEKVAKWTSLVNHVQDVHTHEDPLFPKCEHAVKVSRDPHKWFKPGTMALYKLEKMLLNKRILRDVAKLSSAYQTSSLESFHSVILRFTPKNVVFPYIGMMCRQYLAVMHHNENVNREQATSKGQLLFKVLFPNPQRGDQLQDQLKLRPHLVM</sequence>
<feature type="region of interest" description="Disordered" evidence="1">
    <location>
        <begin position="22"/>
        <end position="41"/>
    </location>
</feature>
<dbReference type="Proteomes" id="UP001460270">
    <property type="component" value="Unassembled WGS sequence"/>
</dbReference>
<accession>A0AAW0Q274</accession>
<reference evidence="3" key="1">
    <citation type="submission" date="2024-04" db="EMBL/GenBank/DDBJ databases">
        <title>Salinicola lusitanus LLJ914,a marine bacterium isolated from the Okinawa Trough.</title>
        <authorList>
            <person name="Li J."/>
        </authorList>
    </citation>
    <scope>NUCLEOTIDE SEQUENCE [LARGE SCALE GENOMIC DNA]</scope>
</reference>
<dbReference type="PANTHER" id="PTHR31751:SF44">
    <property type="entry name" value="SI:CH211-211K8.4-RELATED"/>
    <property type="match status" value="1"/>
</dbReference>
<dbReference type="PANTHER" id="PTHR31751">
    <property type="entry name" value="SI:CH211-108C17.2-RELATED-RELATED"/>
    <property type="match status" value="1"/>
</dbReference>
<feature type="compositionally biased region" description="Polar residues" evidence="1">
    <location>
        <begin position="23"/>
        <end position="41"/>
    </location>
</feature>
<keyword evidence="3" id="KW-1185">Reference proteome</keyword>
<evidence type="ECO:0000313" key="2">
    <source>
        <dbReference type="EMBL" id="KAK7940066.1"/>
    </source>
</evidence>
<name>A0AAW0Q274_9GOBI</name>
<organism evidence="2 3">
    <name type="scientific">Mugilogobius chulae</name>
    <name type="common">yellowstripe goby</name>
    <dbReference type="NCBI Taxonomy" id="88201"/>
    <lineage>
        <taxon>Eukaryota</taxon>
        <taxon>Metazoa</taxon>
        <taxon>Chordata</taxon>
        <taxon>Craniata</taxon>
        <taxon>Vertebrata</taxon>
        <taxon>Euteleostomi</taxon>
        <taxon>Actinopterygii</taxon>
        <taxon>Neopterygii</taxon>
        <taxon>Teleostei</taxon>
        <taxon>Neoteleostei</taxon>
        <taxon>Acanthomorphata</taxon>
        <taxon>Gobiaria</taxon>
        <taxon>Gobiiformes</taxon>
        <taxon>Gobioidei</taxon>
        <taxon>Gobiidae</taxon>
        <taxon>Gobionellinae</taxon>
        <taxon>Mugilogobius</taxon>
    </lineage>
</organism>
<protein>
    <submittedName>
        <fullName evidence="2">Uncharacterized protein</fullName>
    </submittedName>
</protein>
<dbReference type="EMBL" id="JBBPFD010000002">
    <property type="protein sequence ID" value="KAK7940066.1"/>
    <property type="molecule type" value="Genomic_DNA"/>
</dbReference>
<evidence type="ECO:0000313" key="3">
    <source>
        <dbReference type="Proteomes" id="UP001460270"/>
    </source>
</evidence>
<feature type="compositionally biased region" description="Polar residues" evidence="1">
    <location>
        <begin position="76"/>
        <end position="109"/>
    </location>
</feature>
<dbReference type="AlphaFoldDB" id="A0AAW0Q274"/>
<gene>
    <name evidence="2" type="ORF">WMY93_003392</name>
</gene>
<comment type="caution">
    <text evidence="2">The sequence shown here is derived from an EMBL/GenBank/DDBJ whole genome shotgun (WGS) entry which is preliminary data.</text>
</comment>
<feature type="region of interest" description="Disordered" evidence="1">
    <location>
        <begin position="75"/>
        <end position="153"/>
    </location>
</feature>